<reference evidence="2" key="1">
    <citation type="submission" date="2023-03" db="EMBL/GenBank/DDBJ databases">
        <title>Actinorhabdospora filicis NBRC 111898.</title>
        <authorList>
            <person name="Ichikawa N."/>
            <person name="Sato H."/>
            <person name="Tonouchi N."/>
        </authorList>
    </citation>
    <scope>NUCLEOTIDE SEQUENCE</scope>
    <source>
        <strain evidence="2">NBRC 111898</strain>
    </source>
</reference>
<gene>
    <name evidence="2" type="ORF">Afil01_30320</name>
</gene>
<feature type="transmembrane region" description="Helical" evidence="1">
    <location>
        <begin position="44"/>
        <end position="62"/>
    </location>
</feature>
<organism evidence="2 3">
    <name type="scientific">Actinorhabdospora filicis</name>
    <dbReference type="NCBI Taxonomy" id="1785913"/>
    <lineage>
        <taxon>Bacteria</taxon>
        <taxon>Bacillati</taxon>
        <taxon>Actinomycetota</taxon>
        <taxon>Actinomycetes</taxon>
        <taxon>Micromonosporales</taxon>
        <taxon>Micromonosporaceae</taxon>
        <taxon>Actinorhabdospora</taxon>
    </lineage>
</organism>
<name>A0A9W6SLQ4_9ACTN</name>
<dbReference type="EMBL" id="BSTX01000002">
    <property type="protein sequence ID" value="GLZ78225.1"/>
    <property type="molecule type" value="Genomic_DNA"/>
</dbReference>
<evidence type="ECO:0000313" key="2">
    <source>
        <dbReference type="EMBL" id="GLZ78225.1"/>
    </source>
</evidence>
<feature type="transmembrane region" description="Helical" evidence="1">
    <location>
        <begin position="12"/>
        <end position="32"/>
    </location>
</feature>
<keyword evidence="1" id="KW-1133">Transmembrane helix</keyword>
<keyword evidence="3" id="KW-1185">Reference proteome</keyword>
<keyword evidence="1" id="KW-0472">Membrane</keyword>
<feature type="transmembrane region" description="Helical" evidence="1">
    <location>
        <begin position="74"/>
        <end position="102"/>
    </location>
</feature>
<sequence>MKAVTKSLGRLSARDAVTALCAAVALNLYVGHLNGTGPQLTDPVPGMAVAALILAVAGYSAGVDESVKVAPGKWIATVLGSIALIAFVVTVVTGAAGVLAVFMASLGLLWAATTVPHLIGTLITTARTRTGQHKG</sequence>
<evidence type="ECO:0000313" key="3">
    <source>
        <dbReference type="Proteomes" id="UP001165079"/>
    </source>
</evidence>
<dbReference type="AlphaFoldDB" id="A0A9W6SLQ4"/>
<accession>A0A9W6SLQ4</accession>
<protein>
    <submittedName>
        <fullName evidence="2">Uncharacterized protein</fullName>
    </submittedName>
</protein>
<dbReference type="Proteomes" id="UP001165079">
    <property type="component" value="Unassembled WGS sequence"/>
</dbReference>
<comment type="caution">
    <text evidence="2">The sequence shown here is derived from an EMBL/GenBank/DDBJ whole genome shotgun (WGS) entry which is preliminary data.</text>
</comment>
<evidence type="ECO:0000256" key="1">
    <source>
        <dbReference type="SAM" id="Phobius"/>
    </source>
</evidence>
<keyword evidence="1" id="KW-0812">Transmembrane</keyword>
<feature type="transmembrane region" description="Helical" evidence="1">
    <location>
        <begin position="108"/>
        <end position="126"/>
    </location>
</feature>
<proteinExistence type="predicted"/>